<dbReference type="PATRIC" id="fig|1666911.3.peg.402"/>
<reference evidence="11 12" key="1">
    <citation type="submission" date="2015-09" db="EMBL/GenBank/DDBJ databases">
        <title>Identification and resolution of microdiversity through metagenomic sequencing of parallel consortia.</title>
        <authorList>
            <person name="Nelson W.C."/>
            <person name="Romine M.F."/>
            <person name="Lindemann S.R."/>
        </authorList>
    </citation>
    <scope>NUCLEOTIDE SEQUENCE [LARGE SCALE GENOMIC DNA]</scope>
    <source>
        <strain evidence="11">Ana</strain>
    </source>
</reference>
<keyword evidence="2" id="KW-0500">Molybdenum</keyword>
<name>A0A0P7ZI92_9CYAN</name>
<evidence type="ECO:0000256" key="7">
    <source>
        <dbReference type="ARBA" id="ARBA00023136"/>
    </source>
</evidence>
<protein>
    <submittedName>
        <fullName evidence="11">ABC-type molybdenum uptake system permease component ModB</fullName>
    </submittedName>
</protein>
<dbReference type="InterPro" id="IPR011867">
    <property type="entry name" value="ModB_ABC"/>
</dbReference>
<keyword evidence="8" id="KW-0813">Transport</keyword>
<evidence type="ECO:0000256" key="4">
    <source>
        <dbReference type="ARBA" id="ARBA00022741"/>
    </source>
</evidence>
<comment type="similarity">
    <text evidence="8">Belongs to the binding-protein-dependent transport system permease family.</text>
</comment>
<evidence type="ECO:0000256" key="3">
    <source>
        <dbReference type="ARBA" id="ARBA00022692"/>
    </source>
</evidence>
<feature type="transmembrane region" description="Helical" evidence="8">
    <location>
        <begin position="192"/>
        <end position="213"/>
    </location>
</feature>
<organism evidence="11 12">
    <name type="scientific">Phormidesmis priestleyi Ana</name>
    <dbReference type="NCBI Taxonomy" id="1666911"/>
    <lineage>
        <taxon>Bacteria</taxon>
        <taxon>Bacillati</taxon>
        <taxon>Cyanobacteriota</taxon>
        <taxon>Cyanophyceae</taxon>
        <taxon>Leptolyngbyales</taxon>
        <taxon>Leptolyngbyaceae</taxon>
        <taxon>Phormidesmis</taxon>
    </lineage>
</organism>
<dbReference type="SUPFAM" id="SSF52540">
    <property type="entry name" value="P-loop containing nucleoside triphosphate hydrolases"/>
    <property type="match status" value="1"/>
</dbReference>
<dbReference type="InterPro" id="IPR003439">
    <property type="entry name" value="ABC_transporter-like_ATP-bd"/>
</dbReference>
<dbReference type="InterPro" id="IPR017871">
    <property type="entry name" value="ABC_transporter-like_CS"/>
</dbReference>
<dbReference type="CDD" id="cd06261">
    <property type="entry name" value="TM_PBP2"/>
    <property type="match status" value="1"/>
</dbReference>
<sequence>MPEDLSPLWISLKTALVATVLASVLGILVARWMLGDRGKARGIIDGVLTLPLVLPPTVVGFLLLLLLGKNSPIGQLLDQMGISIIFTWTAAVIAATVVAFPLVYKTVLGSFEQVDFTLISSARTLGASEWRIFWQILLPLAWPGVLAGTVLAFARALGEFGATLMVGGSIPGVTQTIPVAIFFAAESGRMGVALAWVLLMIAVSLVVIAGINYGNQTKSDKKLAVNNLVKRGFNWVFFKTFRGDQFATIAQGSAPPREALTAYKKCDPGLKGTGVSRNKLPAELVVNIKRQVAGFQLNVSFTTNGEPLGLLGASGSGKSMTLRCIAGLETPTHGRIVLNGQILFDSHKQINMPSRDRKVGLVFQNYALFPHLTVAQNIAFGMGHIPQHQRAAAVTQYLDQIGLTGLGDRYPQQLSGGQQQRVALARALAIQPDILLLDEPLSALDTYLRSHIEKQLIEVLSQYQGITLFITHKLEEAYRVCTNLLVLSGGEIQAEGTKADIFEHPPTYEVAKVTECKNFSRARRVDEHHIEALDWDCRLRVNTPITANTGYVGLRAHHIQWPLEPGAPNTFPSWLAMITETQHRVTLYIKLHSEPNSPQDYHLQAEIYREKWEALQHRPFPWQVWLSPDSLMPMAK</sequence>
<dbReference type="GO" id="GO:0005524">
    <property type="term" value="F:ATP binding"/>
    <property type="evidence" value="ECO:0007669"/>
    <property type="project" value="UniProtKB-KW"/>
</dbReference>
<dbReference type="SMART" id="SM00382">
    <property type="entry name" value="AAA"/>
    <property type="match status" value="1"/>
</dbReference>
<evidence type="ECO:0000256" key="5">
    <source>
        <dbReference type="ARBA" id="ARBA00022840"/>
    </source>
</evidence>
<feature type="transmembrane region" description="Helical" evidence="8">
    <location>
        <begin position="46"/>
        <end position="68"/>
    </location>
</feature>
<dbReference type="AlphaFoldDB" id="A0A0P7ZI92"/>
<dbReference type="InterPro" id="IPR035906">
    <property type="entry name" value="MetI-like_sf"/>
</dbReference>
<dbReference type="Proteomes" id="UP000050465">
    <property type="component" value="Unassembled WGS sequence"/>
</dbReference>
<dbReference type="PROSITE" id="PS50893">
    <property type="entry name" value="ABC_TRANSPORTER_2"/>
    <property type="match status" value="1"/>
</dbReference>
<dbReference type="STRING" id="1666911.HLUCCA11_15565"/>
<dbReference type="SUPFAM" id="SSF161098">
    <property type="entry name" value="MetI-like"/>
    <property type="match status" value="1"/>
</dbReference>
<dbReference type="InterPro" id="IPR027417">
    <property type="entry name" value="P-loop_NTPase"/>
</dbReference>
<feature type="domain" description="ABC transmembrane type-1" evidence="10">
    <location>
        <begin position="8"/>
        <end position="209"/>
    </location>
</feature>
<keyword evidence="4" id="KW-0547">Nucleotide-binding</keyword>
<comment type="caution">
    <text evidence="11">The sequence shown here is derived from an EMBL/GenBank/DDBJ whole genome shotgun (WGS) entry which is preliminary data.</text>
</comment>
<evidence type="ECO:0000313" key="11">
    <source>
        <dbReference type="EMBL" id="KPQ34336.1"/>
    </source>
</evidence>
<dbReference type="InterPro" id="IPR003593">
    <property type="entry name" value="AAA+_ATPase"/>
</dbReference>
<dbReference type="Gene3D" id="3.40.50.300">
    <property type="entry name" value="P-loop containing nucleotide triphosphate hydrolases"/>
    <property type="match status" value="1"/>
</dbReference>
<keyword evidence="6 8" id="KW-1133">Transmembrane helix</keyword>
<feature type="transmembrane region" description="Helical" evidence="8">
    <location>
        <begin position="80"/>
        <end position="104"/>
    </location>
</feature>
<evidence type="ECO:0000256" key="6">
    <source>
        <dbReference type="ARBA" id="ARBA00022989"/>
    </source>
</evidence>
<feature type="transmembrane region" description="Helical" evidence="8">
    <location>
        <begin position="160"/>
        <end position="185"/>
    </location>
</feature>
<evidence type="ECO:0000313" key="12">
    <source>
        <dbReference type="Proteomes" id="UP000050465"/>
    </source>
</evidence>
<feature type="transmembrane region" description="Helical" evidence="8">
    <location>
        <begin position="132"/>
        <end position="154"/>
    </location>
</feature>
<dbReference type="Pfam" id="PF00005">
    <property type="entry name" value="ABC_tran"/>
    <property type="match status" value="1"/>
</dbReference>
<evidence type="ECO:0000256" key="2">
    <source>
        <dbReference type="ARBA" id="ARBA00022505"/>
    </source>
</evidence>
<evidence type="ECO:0000256" key="8">
    <source>
        <dbReference type="RuleBase" id="RU363032"/>
    </source>
</evidence>
<dbReference type="PROSITE" id="PS50928">
    <property type="entry name" value="ABC_TM1"/>
    <property type="match status" value="1"/>
</dbReference>
<comment type="subcellular location">
    <subcellularLocation>
        <location evidence="8">Cell membrane</location>
        <topology evidence="8">Multi-pass membrane protein</topology>
    </subcellularLocation>
    <subcellularLocation>
        <location evidence="1">Membrane</location>
        <topology evidence="1">Multi-pass membrane protein</topology>
    </subcellularLocation>
</comment>
<gene>
    <name evidence="11" type="primary">modB</name>
    <name evidence="11" type="ORF">HLUCCA11_15565</name>
</gene>
<evidence type="ECO:0000259" key="10">
    <source>
        <dbReference type="PROSITE" id="PS50928"/>
    </source>
</evidence>
<dbReference type="GO" id="GO:0005886">
    <property type="term" value="C:plasma membrane"/>
    <property type="evidence" value="ECO:0007669"/>
    <property type="project" value="UniProtKB-SubCell"/>
</dbReference>
<dbReference type="GO" id="GO:0015098">
    <property type="term" value="F:molybdate ion transmembrane transporter activity"/>
    <property type="evidence" value="ECO:0007669"/>
    <property type="project" value="InterPro"/>
</dbReference>
<dbReference type="EMBL" id="LJZR01000021">
    <property type="protein sequence ID" value="KPQ34336.1"/>
    <property type="molecule type" value="Genomic_DNA"/>
</dbReference>
<proteinExistence type="inferred from homology"/>
<dbReference type="GO" id="GO:0016887">
    <property type="term" value="F:ATP hydrolysis activity"/>
    <property type="evidence" value="ECO:0007669"/>
    <property type="project" value="InterPro"/>
</dbReference>
<dbReference type="PROSITE" id="PS00211">
    <property type="entry name" value="ABC_TRANSPORTER_1"/>
    <property type="match status" value="1"/>
</dbReference>
<keyword evidence="3 8" id="KW-0812">Transmembrane</keyword>
<dbReference type="NCBIfam" id="TIGR02141">
    <property type="entry name" value="modB_ABC"/>
    <property type="match status" value="1"/>
</dbReference>
<dbReference type="PANTHER" id="PTHR43514">
    <property type="entry name" value="ABC TRANSPORTER I FAMILY MEMBER 10"/>
    <property type="match status" value="1"/>
</dbReference>
<dbReference type="PANTHER" id="PTHR43514:SF1">
    <property type="entry name" value="SULFATE_THIOSULFATE IMPORT ATP-BINDING PROTEIN CYSA"/>
    <property type="match status" value="1"/>
</dbReference>
<evidence type="ECO:0000259" key="9">
    <source>
        <dbReference type="PROSITE" id="PS50893"/>
    </source>
</evidence>
<keyword evidence="5" id="KW-0067">ATP-binding</keyword>
<keyword evidence="7 8" id="KW-0472">Membrane</keyword>
<accession>A0A0P7ZI92</accession>
<dbReference type="Gene3D" id="1.10.3720.10">
    <property type="entry name" value="MetI-like"/>
    <property type="match status" value="1"/>
</dbReference>
<dbReference type="Pfam" id="PF00528">
    <property type="entry name" value="BPD_transp_1"/>
    <property type="match status" value="1"/>
</dbReference>
<feature type="transmembrane region" description="Helical" evidence="8">
    <location>
        <begin position="12"/>
        <end position="34"/>
    </location>
</feature>
<dbReference type="InterPro" id="IPR050334">
    <property type="entry name" value="Molybdenum_import_ModC"/>
</dbReference>
<evidence type="ECO:0000256" key="1">
    <source>
        <dbReference type="ARBA" id="ARBA00004141"/>
    </source>
</evidence>
<dbReference type="InterPro" id="IPR000515">
    <property type="entry name" value="MetI-like"/>
</dbReference>
<feature type="domain" description="ABC transporter" evidence="9">
    <location>
        <begin position="280"/>
        <end position="514"/>
    </location>
</feature>